<keyword evidence="4 5" id="KW-0472">Membrane</keyword>
<feature type="transmembrane region" description="Helical" evidence="5">
    <location>
        <begin position="123"/>
        <end position="142"/>
    </location>
</feature>
<evidence type="ECO:0000313" key="8">
    <source>
        <dbReference type="Proteomes" id="UP001433638"/>
    </source>
</evidence>
<dbReference type="Pfam" id="PF00892">
    <property type="entry name" value="EamA"/>
    <property type="match status" value="2"/>
</dbReference>
<sequence>MQQWFARLGSGWMVIAALCFALMSFFAANLGTRFDSFEVLFYRTFVGLLVLLPPMLRRHEQLFSPHLGAHVKRSLMGYLSMAMLFYALAHLPLATAVTLNYTSSLSFALCFVLLRGERLSPPVLLALLLGFAGISFILRPSFDAGQWLPGLIGLGSGLCAGLAVFHVRELGELGEAPSVIVFWFFLLASLFGLGMVLLRGGFSLPDLPALLQLLAVGLFGLWGQLAMTRAYKEGRKYLVSSLSYLTVVFSALLGVLLQGQALAASALTGMLLIVACGLLAIRGGR</sequence>
<feature type="transmembrane region" description="Helical" evidence="5">
    <location>
        <begin position="179"/>
        <end position="201"/>
    </location>
</feature>
<feature type="transmembrane region" description="Helical" evidence="5">
    <location>
        <begin position="148"/>
        <end position="167"/>
    </location>
</feature>
<evidence type="ECO:0000259" key="6">
    <source>
        <dbReference type="Pfam" id="PF00892"/>
    </source>
</evidence>
<dbReference type="EMBL" id="JBEFLD010000003">
    <property type="protein sequence ID" value="MEQ6290398.1"/>
    <property type="molecule type" value="Genomic_DNA"/>
</dbReference>
<dbReference type="Proteomes" id="UP001433638">
    <property type="component" value="Unassembled WGS sequence"/>
</dbReference>
<keyword evidence="3 5" id="KW-1133">Transmembrane helix</keyword>
<dbReference type="PANTHER" id="PTHR22911:SF6">
    <property type="entry name" value="SOLUTE CARRIER FAMILY 35 MEMBER G1"/>
    <property type="match status" value="1"/>
</dbReference>
<accession>A0ABV1M2I2</accession>
<comment type="caution">
    <text evidence="7">The sequence shown here is derived from an EMBL/GenBank/DDBJ whole genome shotgun (WGS) entry which is preliminary data.</text>
</comment>
<name>A0ABV1M2I2_9NEIS</name>
<dbReference type="SUPFAM" id="SSF103481">
    <property type="entry name" value="Multidrug resistance efflux transporter EmrE"/>
    <property type="match status" value="2"/>
</dbReference>
<feature type="transmembrane region" description="Helical" evidence="5">
    <location>
        <begin position="237"/>
        <end position="256"/>
    </location>
</feature>
<feature type="transmembrane region" description="Helical" evidence="5">
    <location>
        <begin position="12"/>
        <end position="28"/>
    </location>
</feature>
<organism evidence="7 8">
    <name type="scientific">Vogesella oryzagri</name>
    <dbReference type="NCBI Taxonomy" id="3160864"/>
    <lineage>
        <taxon>Bacteria</taxon>
        <taxon>Pseudomonadati</taxon>
        <taxon>Pseudomonadota</taxon>
        <taxon>Betaproteobacteria</taxon>
        <taxon>Neisseriales</taxon>
        <taxon>Chromobacteriaceae</taxon>
        <taxon>Vogesella</taxon>
    </lineage>
</organism>
<evidence type="ECO:0000313" key="7">
    <source>
        <dbReference type="EMBL" id="MEQ6290398.1"/>
    </source>
</evidence>
<feature type="transmembrane region" description="Helical" evidence="5">
    <location>
        <begin position="76"/>
        <end position="93"/>
    </location>
</feature>
<feature type="transmembrane region" description="Helical" evidence="5">
    <location>
        <begin position="262"/>
        <end position="281"/>
    </location>
</feature>
<evidence type="ECO:0000256" key="2">
    <source>
        <dbReference type="ARBA" id="ARBA00022692"/>
    </source>
</evidence>
<protein>
    <submittedName>
        <fullName evidence="7">DMT family transporter</fullName>
    </submittedName>
</protein>
<proteinExistence type="predicted"/>
<dbReference type="InterPro" id="IPR037185">
    <property type="entry name" value="EmrE-like"/>
</dbReference>
<feature type="transmembrane region" description="Helical" evidence="5">
    <location>
        <begin position="207"/>
        <end position="225"/>
    </location>
</feature>
<feature type="transmembrane region" description="Helical" evidence="5">
    <location>
        <begin position="40"/>
        <end position="56"/>
    </location>
</feature>
<dbReference type="InterPro" id="IPR000620">
    <property type="entry name" value="EamA_dom"/>
</dbReference>
<evidence type="ECO:0000256" key="5">
    <source>
        <dbReference type="SAM" id="Phobius"/>
    </source>
</evidence>
<feature type="domain" description="EamA" evidence="6">
    <location>
        <begin position="151"/>
        <end position="275"/>
    </location>
</feature>
<comment type="subcellular location">
    <subcellularLocation>
        <location evidence="1">Membrane</location>
        <topology evidence="1">Multi-pass membrane protein</topology>
    </subcellularLocation>
</comment>
<evidence type="ECO:0000256" key="4">
    <source>
        <dbReference type="ARBA" id="ARBA00023136"/>
    </source>
</evidence>
<gene>
    <name evidence="7" type="ORF">ABNW52_07200</name>
</gene>
<dbReference type="PANTHER" id="PTHR22911">
    <property type="entry name" value="ACYL-MALONYL CONDENSING ENZYME-RELATED"/>
    <property type="match status" value="1"/>
</dbReference>
<keyword evidence="2 5" id="KW-0812">Transmembrane</keyword>
<keyword evidence="8" id="KW-1185">Reference proteome</keyword>
<dbReference type="RefSeq" id="WP_349585858.1">
    <property type="nucleotide sequence ID" value="NZ_JBEFLD010000003.1"/>
</dbReference>
<reference evidence="7" key="1">
    <citation type="submission" date="2024-06" db="EMBL/GenBank/DDBJ databases">
        <title>Genome sequence of Vogesella sp. MAHUQ-64.</title>
        <authorList>
            <person name="Huq M.A."/>
        </authorList>
    </citation>
    <scope>NUCLEOTIDE SEQUENCE</scope>
    <source>
        <strain evidence="7">MAHUQ-64</strain>
    </source>
</reference>
<evidence type="ECO:0000256" key="3">
    <source>
        <dbReference type="ARBA" id="ARBA00022989"/>
    </source>
</evidence>
<evidence type="ECO:0000256" key="1">
    <source>
        <dbReference type="ARBA" id="ARBA00004141"/>
    </source>
</evidence>
<feature type="domain" description="EamA" evidence="6">
    <location>
        <begin position="9"/>
        <end position="138"/>
    </location>
</feature>